<evidence type="ECO:0000256" key="6">
    <source>
        <dbReference type="SAM" id="MobiDB-lite"/>
    </source>
</evidence>
<name>A0ABW8Q4V3_9NEIS</name>
<comment type="similarity">
    <text evidence="2">Belongs to the TrbI/VirB10 family.</text>
</comment>
<protein>
    <submittedName>
        <fullName evidence="8">TrbI/VirB10 family protein</fullName>
    </submittedName>
</protein>
<evidence type="ECO:0000256" key="1">
    <source>
        <dbReference type="ARBA" id="ARBA00004167"/>
    </source>
</evidence>
<feature type="transmembrane region" description="Helical" evidence="7">
    <location>
        <begin position="73"/>
        <end position="95"/>
    </location>
</feature>
<reference evidence="8 9" key="1">
    <citation type="submission" date="2024-11" db="EMBL/GenBank/DDBJ databases">
        <authorList>
            <person name="Mikucki A.G."/>
            <person name="Kahler C.M."/>
        </authorList>
    </citation>
    <scope>NUCLEOTIDE SEQUENCE [LARGE SCALE GENOMIC DNA]</scope>
    <source>
        <strain evidence="8 9">EXNM717</strain>
    </source>
</reference>
<accession>A0ABW8Q4V3</accession>
<feature type="region of interest" description="Disordered" evidence="6">
    <location>
        <begin position="179"/>
        <end position="212"/>
    </location>
</feature>
<dbReference type="Proteomes" id="UP001621964">
    <property type="component" value="Unassembled WGS sequence"/>
</dbReference>
<keyword evidence="5 7" id="KW-0472">Membrane</keyword>
<gene>
    <name evidence="8" type="ORF">ACI43T_08930</name>
</gene>
<evidence type="ECO:0000313" key="9">
    <source>
        <dbReference type="Proteomes" id="UP001621964"/>
    </source>
</evidence>
<comment type="caution">
    <text evidence="8">The sequence shown here is derived from an EMBL/GenBank/DDBJ whole genome shotgun (WGS) entry which is preliminary data.</text>
</comment>
<dbReference type="Gene3D" id="2.40.128.260">
    <property type="entry name" value="Type IV secretion system, VirB10/TraB/TrbI"/>
    <property type="match status" value="1"/>
</dbReference>
<dbReference type="Pfam" id="PF03743">
    <property type="entry name" value="TrbI"/>
    <property type="match status" value="1"/>
</dbReference>
<keyword evidence="3 7" id="KW-0812">Transmembrane</keyword>
<keyword evidence="4 7" id="KW-1133">Transmembrane helix</keyword>
<sequence>MNKNLQDGLENFDDGTMQLKNDIVVDNHKNGENGETLTGTSTIYQKQINSVQDLESNIPNLNNGIGQRINRKALIFLLLMGIVVVSIFMYAMSLFSTNDKANMEQVKEEVVDIPSSPIPSPALDETPAPVQQPTTNIDQQTELPTPPELVSVPAVPSVSSLQVPTIDSPVPSTVNESFGFKDSQDSGGISRSGGAGGFVISEDEGNTRGGGAVKRLQPQKLYKPDYLLVQGTYIRCVLMGRIVSDIPGNVSCIVTEPVYSSAGTKLLIPKGSKAIGAYAAGASVGNRIDVIWNRIITPNNLDIRMESQGTDSLGGNGHVGDYRSHWASRLGSAVLISLIGDGLDYLSDKNTSTNSVVTTSTSTTITPTETKTARTLERMAQQELNKMGMRPPTVTINQGEILNIFVSQDIDFENVIGNQ</sequence>
<dbReference type="CDD" id="cd16429">
    <property type="entry name" value="VirB10"/>
    <property type="match status" value="1"/>
</dbReference>
<evidence type="ECO:0000256" key="7">
    <source>
        <dbReference type="SAM" id="Phobius"/>
    </source>
</evidence>
<evidence type="ECO:0000256" key="3">
    <source>
        <dbReference type="ARBA" id="ARBA00022692"/>
    </source>
</evidence>
<evidence type="ECO:0000256" key="5">
    <source>
        <dbReference type="ARBA" id="ARBA00023136"/>
    </source>
</evidence>
<evidence type="ECO:0000256" key="4">
    <source>
        <dbReference type="ARBA" id="ARBA00022989"/>
    </source>
</evidence>
<proteinExistence type="inferred from homology"/>
<dbReference type="InterPro" id="IPR005498">
    <property type="entry name" value="T4SS_VirB10/TraB/TrbI"/>
</dbReference>
<dbReference type="EMBL" id="JBJGEB010000008">
    <property type="protein sequence ID" value="MFK7642612.1"/>
    <property type="molecule type" value="Genomic_DNA"/>
</dbReference>
<dbReference type="InterPro" id="IPR042217">
    <property type="entry name" value="T4SS_VirB10/TrbI"/>
</dbReference>
<keyword evidence="9" id="KW-1185">Reference proteome</keyword>
<dbReference type="RefSeq" id="WP_314105281.1">
    <property type="nucleotide sequence ID" value="NZ_JBJGEB010000008.1"/>
</dbReference>
<evidence type="ECO:0000256" key="2">
    <source>
        <dbReference type="ARBA" id="ARBA00010265"/>
    </source>
</evidence>
<evidence type="ECO:0000313" key="8">
    <source>
        <dbReference type="EMBL" id="MFK7642612.1"/>
    </source>
</evidence>
<comment type="subcellular location">
    <subcellularLocation>
        <location evidence="1">Membrane</location>
        <topology evidence="1">Single-pass membrane protein</topology>
    </subcellularLocation>
</comment>
<organism evidence="8 9">
    <name type="scientific">Neisseria oralis</name>
    <dbReference type="NCBI Taxonomy" id="1107316"/>
    <lineage>
        <taxon>Bacteria</taxon>
        <taxon>Pseudomonadati</taxon>
        <taxon>Pseudomonadota</taxon>
        <taxon>Betaproteobacteria</taxon>
        <taxon>Neisseriales</taxon>
        <taxon>Neisseriaceae</taxon>
        <taxon>Neisseria</taxon>
    </lineage>
</organism>